<feature type="region of interest" description="Disordered" evidence="1">
    <location>
        <begin position="151"/>
        <end position="178"/>
    </location>
</feature>
<comment type="caution">
    <text evidence="3">The sequence shown here is derived from an EMBL/GenBank/DDBJ whole genome shotgun (WGS) entry which is preliminary data.</text>
</comment>
<feature type="compositionally biased region" description="Basic and acidic residues" evidence="1">
    <location>
        <begin position="154"/>
        <end position="176"/>
    </location>
</feature>
<keyword evidence="2" id="KW-1133">Transmembrane helix</keyword>
<feature type="transmembrane region" description="Helical" evidence="2">
    <location>
        <begin position="536"/>
        <end position="555"/>
    </location>
</feature>
<organism evidence="3 4">
    <name type="scientific">Funneliformis mosseae</name>
    <name type="common">Endomycorrhizal fungus</name>
    <name type="synonym">Glomus mosseae</name>
    <dbReference type="NCBI Taxonomy" id="27381"/>
    <lineage>
        <taxon>Eukaryota</taxon>
        <taxon>Fungi</taxon>
        <taxon>Fungi incertae sedis</taxon>
        <taxon>Mucoromycota</taxon>
        <taxon>Glomeromycotina</taxon>
        <taxon>Glomeromycetes</taxon>
        <taxon>Glomerales</taxon>
        <taxon>Glomeraceae</taxon>
        <taxon>Funneliformis</taxon>
    </lineage>
</organism>
<evidence type="ECO:0000313" key="3">
    <source>
        <dbReference type="EMBL" id="CAG8635618.1"/>
    </source>
</evidence>
<dbReference type="Proteomes" id="UP000789375">
    <property type="component" value="Unassembled WGS sequence"/>
</dbReference>
<keyword evidence="4" id="KW-1185">Reference proteome</keyword>
<proteinExistence type="predicted"/>
<protein>
    <submittedName>
        <fullName evidence="3">9729_t:CDS:1</fullName>
    </submittedName>
</protein>
<reference evidence="3" key="1">
    <citation type="submission" date="2021-06" db="EMBL/GenBank/DDBJ databases">
        <authorList>
            <person name="Kallberg Y."/>
            <person name="Tangrot J."/>
            <person name="Rosling A."/>
        </authorList>
    </citation>
    <scope>NUCLEOTIDE SEQUENCE</scope>
    <source>
        <strain evidence="3">87-6 pot B 2015</strain>
    </source>
</reference>
<evidence type="ECO:0000313" key="4">
    <source>
        <dbReference type="Proteomes" id="UP000789375"/>
    </source>
</evidence>
<gene>
    <name evidence="3" type="ORF">FMOSSE_LOCUS10718</name>
</gene>
<dbReference type="EMBL" id="CAJVPP010003715">
    <property type="protein sequence ID" value="CAG8635618.1"/>
    <property type="molecule type" value="Genomic_DNA"/>
</dbReference>
<name>A0A9N9DHH5_FUNMO</name>
<sequence length="628" mass="72902">MSATLRSNVHVNFLAPDYLDVNDYFKKVGAQDWRLKHYLNYRLETEDIIPSWITVYEDWFASLNIISKTNHKKIPVSVISFCKELANFSTFEGESILERCKEWYHNFYERYCDLQLTERVQHIEEKIYSSQKVIYSSQKLSELLQGTTIIKKRSHDDNDDNKAGPSNEKRSRHEDLSCESTTGACLESYQREQDELRILEIETEEPPIEWEFSAPKPNWLDKIAQEQQLLTSALFSNDDTKIRYELSLNPILWKIIDLFDQRTTNLLSENELSELNTTVSASLKNWTILEPMAERYLHSLAKLDGNQLRIIGEIVRPKGTHGAILELQKILNNIKGNPPEESDDDLFEDKSTFENDNKNFHEEIQLSTKDHTNADVAFIFDLIRFTCEMIAKGIPQRQNSERDIDMFIKRHIFSCFDTILDSHFGEVVSRASRNRRAVAIDAPSNTEGYHLDWMFTKHDLGKELYWGREFSLCERTSSKCEDTSKVLSNTLKVQKTLRDMHRNLIESISDESGGMLSMPVLHASTKLLMPGFLSSYFFLRAMLIVYIGGGFYVSANLADLYIPTKYEELESILKISRVMLQVKKLLSFTISRFKSIKNRAEKEKFAPGRVVIPARQQEHRSPPQKKNH</sequence>
<accession>A0A9N9DHH5</accession>
<dbReference type="AlphaFoldDB" id="A0A9N9DHH5"/>
<evidence type="ECO:0000256" key="1">
    <source>
        <dbReference type="SAM" id="MobiDB-lite"/>
    </source>
</evidence>
<evidence type="ECO:0000256" key="2">
    <source>
        <dbReference type="SAM" id="Phobius"/>
    </source>
</evidence>
<keyword evidence="2" id="KW-0812">Transmembrane</keyword>
<keyword evidence="2" id="KW-0472">Membrane</keyword>